<keyword evidence="3" id="KW-1185">Reference proteome</keyword>
<organism evidence="2 3">
    <name type="scientific">Pseudosulfitobacter pseudonitzschiae</name>
    <dbReference type="NCBI Taxonomy" id="1402135"/>
    <lineage>
        <taxon>Bacteria</taxon>
        <taxon>Pseudomonadati</taxon>
        <taxon>Pseudomonadota</taxon>
        <taxon>Alphaproteobacteria</taxon>
        <taxon>Rhodobacterales</taxon>
        <taxon>Roseobacteraceae</taxon>
        <taxon>Pseudosulfitobacter</taxon>
    </lineage>
</organism>
<sequence length="155" mass="17122">MTDRPNSRLCIFLKEGAEDAARFYAATLPETSVDFVQPIGPNMSMVLWTCMGTRYMLMDGNETFAPQHDHSISVATLDQAETDRLWEALSEDGSEGRCGWLCDRFGVHWQIVPTAMTHMLSDPDRDAAGRAQAAMIGMTKIDIAAMRAAFDGVSE</sequence>
<evidence type="ECO:0000313" key="3">
    <source>
        <dbReference type="Proteomes" id="UP000027746"/>
    </source>
</evidence>
<comment type="caution">
    <text evidence="2">The sequence shown here is derived from an EMBL/GenBank/DDBJ whole genome shotgun (WGS) entry which is preliminary data.</text>
</comment>
<dbReference type="PIRSF" id="PIRSF021700">
    <property type="entry name" value="3_dmu_93_MTrfase"/>
    <property type="match status" value="1"/>
</dbReference>
<dbReference type="Proteomes" id="UP000027746">
    <property type="component" value="Unassembled WGS sequence"/>
</dbReference>
<dbReference type="InterPro" id="IPR009725">
    <property type="entry name" value="3_dmu_93_MTrfase"/>
</dbReference>
<dbReference type="Gene3D" id="3.10.180.10">
    <property type="entry name" value="2,3-Dihydroxybiphenyl 1,2-Dioxygenase, domain 1"/>
    <property type="match status" value="1"/>
</dbReference>
<accession>A0A073IWV3</accession>
<dbReference type="OrthoDB" id="9806473at2"/>
<protein>
    <recommendedName>
        <fullName evidence="1">PhnB-like domain-containing protein</fullName>
    </recommendedName>
</protein>
<proteinExistence type="predicted"/>
<dbReference type="SUPFAM" id="SSF54593">
    <property type="entry name" value="Glyoxalase/Bleomycin resistance protein/Dihydroxybiphenyl dioxygenase"/>
    <property type="match status" value="1"/>
</dbReference>
<dbReference type="Pfam" id="PF06983">
    <property type="entry name" value="3-dmu-9_3-mt"/>
    <property type="match status" value="1"/>
</dbReference>
<evidence type="ECO:0000259" key="1">
    <source>
        <dbReference type="Pfam" id="PF06983"/>
    </source>
</evidence>
<dbReference type="InterPro" id="IPR028973">
    <property type="entry name" value="PhnB-like"/>
</dbReference>
<reference evidence="2 3" key="1">
    <citation type="submission" date="2014-01" db="EMBL/GenBank/DDBJ databases">
        <title>Sulfitobacter sp. H3 (MCCC 1A00686) Genome Sequencing.</title>
        <authorList>
            <person name="Lai Q."/>
            <person name="Hong Z."/>
        </authorList>
    </citation>
    <scope>NUCLEOTIDE SEQUENCE [LARGE SCALE GENOMIC DNA]</scope>
    <source>
        <strain evidence="2 3">H3</strain>
    </source>
</reference>
<gene>
    <name evidence="2" type="ORF">SUH3_12200</name>
</gene>
<name>A0A073IWV3_9RHOB</name>
<evidence type="ECO:0000313" key="2">
    <source>
        <dbReference type="EMBL" id="KEJ93941.1"/>
    </source>
</evidence>
<dbReference type="GeneID" id="68869787"/>
<dbReference type="RefSeq" id="WP_037931194.1">
    <property type="nucleotide sequence ID" value="NZ_CP054599.1"/>
</dbReference>
<dbReference type="EMBL" id="JAMD01000022">
    <property type="protein sequence ID" value="KEJ93941.1"/>
    <property type="molecule type" value="Genomic_DNA"/>
</dbReference>
<dbReference type="PANTHER" id="PTHR33990:SF2">
    <property type="entry name" value="PHNB-LIKE DOMAIN-CONTAINING PROTEIN"/>
    <property type="match status" value="1"/>
</dbReference>
<dbReference type="PANTHER" id="PTHR33990">
    <property type="entry name" value="PROTEIN YJDN-RELATED"/>
    <property type="match status" value="1"/>
</dbReference>
<dbReference type="AlphaFoldDB" id="A0A073IWV3"/>
<feature type="domain" description="PhnB-like" evidence="1">
    <location>
        <begin position="10"/>
        <end position="112"/>
    </location>
</feature>
<dbReference type="InterPro" id="IPR029068">
    <property type="entry name" value="Glyas_Bleomycin-R_OHBP_Dase"/>
</dbReference>